<dbReference type="InterPro" id="IPR025948">
    <property type="entry name" value="HTH-like_dom"/>
</dbReference>
<protein>
    <submittedName>
        <fullName evidence="2">IS3 family transposase</fullName>
    </submittedName>
</protein>
<reference evidence="2 3" key="1">
    <citation type="submission" date="2017-10" db="EMBL/GenBank/DDBJ databases">
        <title>Novel microbial diversity and functional potential in the marine mammal oral microbiome.</title>
        <authorList>
            <person name="Dudek N.K."/>
            <person name="Sun C.L."/>
            <person name="Burstein D."/>
            <person name="Kantor R.S."/>
            <person name="Aliaga Goltsman D.S."/>
            <person name="Bik E.M."/>
            <person name="Thomas B.C."/>
            <person name="Banfield J.F."/>
            <person name="Relman D.A."/>
        </authorList>
    </citation>
    <scope>NUCLEOTIDE SEQUENCE [LARGE SCALE GENOMIC DNA]</scope>
    <source>
        <strain evidence="2">DOLJORAL78_47_202</strain>
    </source>
</reference>
<organism evidence="2 3">
    <name type="scientific">Desulfobacter postgatei</name>
    <dbReference type="NCBI Taxonomy" id="2293"/>
    <lineage>
        <taxon>Bacteria</taxon>
        <taxon>Pseudomonadati</taxon>
        <taxon>Thermodesulfobacteriota</taxon>
        <taxon>Desulfobacteria</taxon>
        <taxon>Desulfobacterales</taxon>
        <taxon>Desulfobacteraceae</taxon>
        <taxon>Desulfobacter</taxon>
    </lineage>
</organism>
<evidence type="ECO:0000259" key="1">
    <source>
        <dbReference type="Pfam" id="PF13276"/>
    </source>
</evidence>
<evidence type="ECO:0000313" key="3">
    <source>
        <dbReference type="Proteomes" id="UP000231203"/>
    </source>
</evidence>
<feature type="non-terminal residue" evidence="2">
    <location>
        <position position="1"/>
    </location>
</feature>
<dbReference type="Proteomes" id="UP000231203">
    <property type="component" value="Unassembled WGS sequence"/>
</dbReference>
<sequence length="75" mass="8826">NRSSYYYRQKPIKQEDLDLMRKTDKLYLENPSCGSRTICRQLRREGFKINRKRVQRLMGLIGGARSGPTYQSLSV</sequence>
<gene>
    <name evidence="2" type="ORF">CSA25_01820</name>
</gene>
<name>A0A2G6MSS0_9BACT</name>
<accession>A0A2G6MSS0</accession>
<dbReference type="EMBL" id="PDTI01000015">
    <property type="protein sequence ID" value="PIE63148.1"/>
    <property type="molecule type" value="Genomic_DNA"/>
</dbReference>
<evidence type="ECO:0000313" key="2">
    <source>
        <dbReference type="EMBL" id="PIE63148.1"/>
    </source>
</evidence>
<proteinExistence type="predicted"/>
<dbReference type="Pfam" id="PF13276">
    <property type="entry name" value="HTH_21"/>
    <property type="match status" value="1"/>
</dbReference>
<feature type="domain" description="HTH-like" evidence="1">
    <location>
        <begin position="18"/>
        <end position="58"/>
    </location>
</feature>
<dbReference type="AlphaFoldDB" id="A0A2G6MSS0"/>
<comment type="caution">
    <text evidence="2">The sequence shown here is derived from an EMBL/GenBank/DDBJ whole genome shotgun (WGS) entry which is preliminary data.</text>
</comment>